<dbReference type="InterPro" id="IPR007627">
    <property type="entry name" value="RNA_pol_sigma70_r2"/>
</dbReference>
<dbReference type="EMBL" id="JACVXA010000010">
    <property type="protein sequence ID" value="MBE3637561.1"/>
    <property type="molecule type" value="Genomic_DNA"/>
</dbReference>
<evidence type="ECO:0000256" key="6">
    <source>
        <dbReference type="RuleBase" id="RU000716"/>
    </source>
</evidence>
<evidence type="ECO:0000256" key="4">
    <source>
        <dbReference type="ARBA" id="ARBA00023125"/>
    </source>
</evidence>
<keyword evidence="10" id="KW-1185">Reference proteome</keyword>
<dbReference type="Proteomes" id="UP000609121">
    <property type="component" value="Unassembled WGS sequence"/>
</dbReference>
<dbReference type="GO" id="GO:0016987">
    <property type="term" value="F:sigma factor activity"/>
    <property type="evidence" value="ECO:0007669"/>
    <property type="project" value="UniProtKB-KW"/>
</dbReference>
<keyword evidence="3 6" id="KW-0731">Sigma factor</keyword>
<evidence type="ECO:0000256" key="1">
    <source>
        <dbReference type="ARBA" id="ARBA00010641"/>
    </source>
</evidence>
<dbReference type="InterPro" id="IPR013249">
    <property type="entry name" value="RNA_pol_sigma70_r4_t2"/>
</dbReference>
<organism evidence="9 10">
    <name type="scientific">Mangrovicoccus algicola</name>
    <dbReference type="NCBI Taxonomy" id="2771008"/>
    <lineage>
        <taxon>Bacteria</taxon>
        <taxon>Pseudomonadati</taxon>
        <taxon>Pseudomonadota</taxon>
        <taxon>Alphaproteobacteria</taxon>
        <taxon>Rhodobacterales</taxon>
        <taxon>Paracoccaceae</taxon>
        <taxon>Mangrovicoccus</taxon>
    </lineage>
</organism>
<dbReference type="GO" id="GO:0006352">
    <property type="term" value="P:DNA-templated transcription initiation"/>
    <property type="evidence" value="ECO:0007669"/>
    <property type="project" value="InterPro"/>
</dbReference>
<dbReference type="Pfam" id="PF08281">
    <property type="entry name" value="Sigma70_r4_2"/>
    <property type="match status" value="1"/>
</dbReference>
<dbReference type="InterPro" id="IPR036388">
    <property type="entry name" value="WH-like_DNA-bd_sf"/>
</dbReference>
<feature type="domain" description="RNA polymerase sigma factor 70 region 4 type 2" evidence="8">
    <location>
        <begin position="125"/>
        <end position="176"/>
    </location>
</feature>
<dbReference type="InterPro" id="IPR013325">
    <property type="entry name" value="RNA_pol_sigma_r2"/>
</dbReference>
<protein>
    <recommendedName>
        <fullName evidence="6">RNA polymerase sigma factor</fullName>
    </recommendedName>
</protein>
<comment type="similarity">
    <text evidence="1 6">Belongs to the sigma-70 factor family. ECF subfamily.</text>
</comment>
<dbReference type="SUPFAM" id="SSF88659">
    <property type="entry name" value="Sigma3 and sigma4 domains of RNA polymerase sigma factors"/>
    <property type="match status" value="1"/>
</dbReference>
<feature type="domain" description="RNA polymerase sigma-70 region 2" evidence="7">
    <location>
        <begin position="26"/>
        <end position="93"/>
    </location>
</feature>
<dbReference type="Pfam" id="PF04542">
    <property type="entry name" value="Sigma70_r2"/>
    <property type="match status" value="1"/>
</dbReference>
<proteinExistence type="inferred from homology"/>
<evidence type="ECO:0000256" key="3">
    <source>
        <dbReference type="ARBA" id="ARBA00023082"/>
    </source>
</evidence>
<dbReference type="SUPFAM" id="SSF88946">
    <property type="entry name" value="Sigma2 domain of RNA polymerase sigma factors"/>
    <property type="match status" value="1"/>
</dbReference>
<evidence type="ECO:0000313" key="9">
    <source>
        <dbReference type="EMBL" id="MBE3637561.1"/>
    </source>
</evidence>
<evidence type="ECO:0000256" key="5">
    <source>
        <dbReference type="ARBA" id="ARBA00023163"/>
    </source>
</evidence>
<dbReference type="Gene3D" id="1.10.10.10">
    <property type="entry name" value="Winged helix-like DNA-binding domain superfamily/Winged helix DNA-binding domain"/>
    <property type="match status" value="1"/>
</dbReference>
<reference evidence="9" key="1">
    <citation type="submission" date="2020-09" db="EMBL/GenBank/DDBJ databases">
        <title>A novel bacterium of genus Mangrovicoccus, isolated from South China Sea.</title>
        <authorList>
            <person name="Huang H."/>
            <person name="Mo K."/>
            <person name="Hu Y."/>
        </authorList>
    </citation>
    <scope>NUCLEOTIDE SEQUENCE</scope>
    <source>
        <strain evidence="9">HB182678</strain>
    </source>
</reference>
<dbReference type="InterPro" id="IPR000838">
    <property type="entry name" value="RNA_pol_sigma70_ECF_CS"/>
</dbReference>
<sequence length="183" mass="20507">MAGQDSELSELIARVVLRDRQAFLDLYSASAPKLFAITLRLLKDRAEAEDVLQEVFVKIWNNADRYLPDVASPAAWLNAVARNAAIDRLRARRPAARSEGLDAAERLADPGPGPEAEAILRSEGRRIETCMEELPSDRAEAVRRAYVEGESYLELAERYAVPLNTMRSWLRRSLIQLRACLSA</sequence>
<keyword evidence="4 6" id="KW-0238">DNA-binding</keyword>
<gene>
    <name evidence="9" type="ORF">ICN82_05000</name>
</gene>
<dbReference type="GO" id="GO:0003677">
    <property type="term" value="F:DNA binding"/>
    <property type="evidence" value="ECO:0007669"/>
    <property type="project" value="UniProtKB-KW"/>
</dbReference>
<dbReference type="PANTHER" id="PTHR43133:SF62">
    <property type="entry name" value="RNA POLYMERASE SIGMA FACTOR SIGZ"/>
    <property type="match status" value="1"/>
</dbReference>
<keyword evidence="2 6" id="KW-0805">Transcription regulation</keyword>
<name>A0A8J7CJD3_9RHOB</name>
<dbReference type="Gene3D" id="1.10.1740.10">
    <property type="match status" value="1"/>
</dbReference>
<dbReference type="PROSITE" id="PS01063">
    <property type="entry name" value="SIGMA70_ECF"/>
    <property type="match status" value="1"/>
</dbReference>
<evidence type="ECO:0000259" key="7">
    <source>
        <dbReference type="Pfam" id="PF04542"/>
    </source>
</evidence>
<dbReference type="AlphaFoldDB" id="A0A8J7CJD3"/>
<dbReference type="NCBIfam" id="TIGR02937">
    <property type="entry name" value="sigma70-ECF"/>
    <property type="match status" value="1"/>
</dbReference>
<evidence type="ECO:0000256" key="2">
    <source>
        <dbReference type="ARBA" id="ARBA00023015"/>
    </source>
</evidence>
<dbReference type="InterPro" id="IPR039425">
    <property type="entry name" value="RNA_pol_sigma-70-like"/>
</dbReference>
<comment type="caution">
    <text evidence="9">The sequence shown here is derived from an EMBL/GenBank/DDBJ whole genome shotgun (WGS) entry which is preliminary data.</text>
</comment>
<dbReference type="InterPro" id="IPR013324">
    <property type="entry name" value="RNA_pol_sigma_r3/r4-like"/>
</dbReference>
<dbReference type="RefSeq" id="WP_193180331.1">
    <property type="nucleotide sequence ID" value="NZ_JACVXA010000010.1"/>
</dbReference>
<keyword evidence="5 6" id="KW-0804">Transcription</keyword>
<evidence type="ECO:0000259" key="8">
    <source>
        <dbReference type="Pfam" id="PF08281"/>
    </source>
</evidence>
<accession>A0A8J7CJD3</accession>
<dbReference type="PANTHER" id="PTHR43133">
    <property type="entry name" value="RNA POLYMERASE ECF-TYPE SIGMA FACTO"/>
    <property type="match status" value="1"/>
</dbReference>
<evidence type="ECO:0000313" key="10">
    <source>
        <dbReference type="Proteomes" id="UP000609121"/>
    </source>
</evidence>
<dbReference type="InterPro" id="IPR014284">
    <property type="entry name" value="RNA_pol_sigma-70_dom"/>
</dbReference>